<protein>
    <submittedName>
        <fullName evidence="2">Fimbrial protein P9-2</fullName>
    </submittedName>
</protein>
<name>A0A378VN57_NEIME</name>
<organism evidence="2 3">
    <name type="scientific">Neisseria meningitidis</name>
    <dbReference type="NCBI Taxonomy" id="487"/>
    <lineage>
        <taxon>Bacteria</taxon>
        <taxon>Pseudomonadati</taxon>
        <taxon>Pseudomonadota</taxon>
        <taxon>Betaproteobacteria</taxon>
        <taxon>Neisseriales</taxon>
        <taxon>Neisseriaceae</taxon>
        <taxon>Neisseria</taxon>
    </lineage>
</organism>
<dbReference type="Proteomes" id="UP000254176">
    <property type="component" value="Unassembled WGS sequence"/>
</dbReference>
<proteinExistence type="predicted"/>
<evidence type="ECO:0000256" key="1">
    <source>
        <dbReference type="SAM" id="Phobius"/>
    </source>
</evidence>
<gene>
    <name evidence="2" type="ORF">NCTC8554_00087</name>
</gene>
<keyword evidence="1" id="KW-0472">Membrane</keyword>
<feature type="transmembrane region" description="Helical" evidence="1">
    <location>
        <begin position="12"/>
        <end position="33"/>
    </location>
</feature>
<dbReference type="EMBL" id="UGRP01000001">
    <property type="protein sequence ID" value="SUA18410.1"/>
    <property type="molecule type" value="Genomic_DNA"/>
</dbReference>
<accession>A0A378VN57</accession>
<keyword evidence="1" id="KW-1133">Transmembrane helix</keyword>
<dbReference type="AlphaFoldDB" id="A0A378VN57"/>
<keyword evidence="1" id="KW-0812">Transmembrane</keyword>
<sequence>MTVEGFCFSDRFLWFFGYWIPAFAGMTGCKFLLPRGWIPVFTGMTKFQTAFKRYGCVNNGRVGFSLPIPIDSAVFTVSAESCKLMPSFPRRRESRPLGTEIYRVKRFLRFYVLDSRVRGNDGRGFLFFPIDSRGFSVTGFPRSRE</sequence>
<reference evidence="2 3" key="1">
    <citation type="submission" date="2018-06" db="EMBL/GenBank/DDBJ databases">
        <authorList>
            <consortium name="Pathogen Informatics"/>
            <person name="Doyle S."/>
        </authorList>
    </citation>
    <scope>NUCLEOTIDE SEQUENCE [LARGE SCALE GENOMIC DNA]</scope>
    <source>
        <strain evidence="2 3">NCTC8554</strain>
    </source>
</reference>
<evidence type="ECO:0000313" key="2">
    <source>
        <dbReference type="EMBL" id="SUA18410.1"/>
    </source>
</evidence>
<evidence type="ECO:0000313" key="3">
    <source>
        <dbReference type="Proteomes" id="UP000254176"/>
    </source>
</evidence>